<comment type="caution">
    <text evidence="5">The sequence shown here is derived from an EMBL/GenBank/DDBJ whole genome shotgun (WGS) entry which is preliminary data.</text>
</comment>
<evidence type="ECO:0000313" key="5">
    <source>
        <dbReference type="EMBL" id="KHE42224.1"/>
    </source>
</evidence>
<keyword evidence="6" id="KW-1185">Reference proteome</keyword>
<feature type="active site" description="Proton acceptor" evidence="4">
    <location>
        <position position="151"/>
    </location>
</feature>
<comment type="pathway">
    <text evidence="1 4">Quinol/quinone metabolism; menaquinone biosynthesis.</text>
</comment>
<dbReference type="PANTHER" id="PTHR37167">
    <property type="entry name" value="1,4-DIHYDROXY-6-NAPHTOATE SYNTHASE"/>
    <property type="match status" value="1"/>
</dbReference>
<dbReference type="Proteomes" id="UP000030889">
    <property type="component" value="Unassembled WGS sequence"/>
</dbReference>
<sequence length="270" mass="29478">MKLSLAISPCPNDTFMFDAMLNGRIDTEGLEFEVVFKDIEELNAGLSAAEGVRPHISKASYAVLPQVADRYCALRSGSALGRGNGPLLVAGDESAATDDCSMRIAVPGMHTTANLLMERLFPHLSDKRAYLFSDIPHIVGRGECDAGVLIHEGRFVYRRYGLFLLADLGVEWERATGLPLPLGVIVADRNLPAEVAGTAERVLRRSIAYAFAHPADSLPFVREYAQELDEGVIRNHIEFFVNDYSLDIGPEGAEAVARLLDMPSATLFRA</sequence>
<protein>
    <recommendedName>
        <fullName evidence="4">1,4-dihydroxy-6-naphtoate synthase</fullName>
        <ecNumber evidence="4">4.1.99.29</ecNumber>
    </recommendedName>
    <alternativeName>
        <fullName evidence="4">Menaquinone biosynthetic enzyme MqnD</fullName>
    </alternativeName>
</protein>
<gene>
    <name evidence="4" type="primary">mqnD</name>
    <name evidence="5" type="ORF">LG35_04800</name>
</gene>
<dbReference type="RefSeq" id="WP_022064164.1">
    <property type="nucleotide sequence ID" value="NZ_JRGF01000005.1"/>
</dbReference>
<comment type="caution">
    <text evidence="4">Lacks conserved residue(s) required for the propagation of feature annotation.</text>
</comment>
<dbReference type="Pfam" id="PF02621">
    <property type="entry name" value="VitK2_biosynth"/>
    <property type="match status" value="1"/>
</dbReference>
<dbReference type="EC" id="4.1.99.29" evidence="4"/>
<name>A0ABR4YIZ2_9BACT</name>
<proteinExistence type="inferred from homology"/>
<comment type="function">
    <text evidence="4">Catalyzes the conversion of cyclic dehypoxanthine futalosine (cyclic DHFL) into 1,4-dihydroxy-6-naphthoate, a step in the biosynthesis of menaquinone (MK, vitamin K2).</text>
</comment>
<organism evidence="5 6">
    <name type="scientific">Alistipes inops</name>
    <dbReference type="NCBI Taxonomy" id="1501391"/>
    <lineage>
        <taxon>Bacteria</taxon>
        <taxon>Pseudomonadati</taxon>
        <taxon>Bacteroidota</taxon>
        <taxon>Bacteroidia</taxon>
        <taxon>Bacteroidales</taxon>
        <taxon>Rikenellaceae</taxon>
        <taxon>Alistipes</taxon>
    </lineage>
</organism>
<dbReference type="PANTHER" id="PTHR37167:SF1">
    <property type="entry name" value="1,4-DIHYDROXY-6-NAPHTOATE SYNTHASE"/>
    <property type="match status" value="1"/>
</dbReference>
<dbReference type="Gene3D" id="3.40.190.10">
    <property type="entry name" value="Periplasmic binding protein-like II"/>
    <property type="match status" value="2"/>
</dbReference>
<dbReference type="EMBL" id="JRGF01000005">
    <property type="protein sequence ID" value="KHE42224.1"/>
    <property type="molecule type" value="Genomic_DNA"/>
</dbReference>
<dbReference type="HAMAP" id="MF_00996">
    <property type="entry name" value="MqnD"/>
    <property type="match status" value="1"/>
</dbReference>
<comment type="catalytic activity">
    <reaction evidence="4">
        <text>cyclic dehypoxanthinylfutalosinate = 1,4-dihydroxy-6-naphthoate + dihydroxyacetone</text>
        <dbReference type="Rhea" id="RHEA:33087"/>
        <dbReference type="ChEBI" id="CHEBI:16016"/>
        <dbReference type="ChEBI" id="CHEBI:64254"/>
        <dbReference type="ChEBI" id="CHEBI:64270"/>
        <dbReference type="EC" id="4.1.99.29"/>
    </reaction>
</comment>
<evidence type="ECO:0000256" key="3">
    <source>
        <dbReference type="ARBA" id="ARBA00023239"/>
    </source>
</evidence>
<evidence type="ECO:0000256" key="2">
    <source>
        <dbReference type="ARBA" id="ARBA00022428"/>
    </source>
</evidence>
<keyword evidence="3 4" id="KW-0456">Lyase</keyword>
<dbReference type="InterPro" id="IPR030869">
    <property type="entry name" value="MqnD"/>
</dbReference>
<dbReference type="SUPFAM" id="SSF53850">
    <property type="entry name" value="Periplasmic binding protein-like II"/>
    <property type="match status" value="1"/>
</dbReference>
<evidence type="ECO:0000313" key="6">
    <source>
        <dbReference type="Proteomes" id="UP000030889"/>
    </source>
</evidence>
<evidence type="ECO:0000256" key="1">
    <source>
        <dbReference type="ARBA" id="ARBA00004863"/>
    </source>
</evidence>
<dbReference type="InterPro" id="IPR003773">
    <property type="entry name" value="Menaquinone_biosynth"/>
</dbReference>
<evidence type="ECO:0000256" key="4">
    <source>
        <dbReference type="HAMAP-Rule" id="MF_00996"/>
    </source>
</evidence>
<feature type="binding site" evidence="4">
    <location>
        <begin position="112"/>
        <end position="113"/>
    </location>
    <ligand>
        <name>substrate</name>
    </ligand>
</feature>
<dbReference type="CDD" id="cd13635">
    <property type="entry name" value="PBP2_Ttha1568_Mqnd"/>
    <property type="match status" value="1"/>
</dbReference>
<keyword evidence="2 4" id="KW-0474">Menaquinone biosynthesis</keyword>
<accession>A0ABR4YIZ2</accession>
<comment type="similarity">
    <text evidence="4">Belongs to the MqnA/MqnD family. MqnD subfamily.</text>
</comment>
<reference evidence="5 6" key="1">
    <citation type="submission" date="2014-09" db="EMBL/GenBank/DDBJ databases">
        <title>Alistipes sp. 627, sp. nov., a novel member of the family Rikenellaceae isolated from human faeces.</title>
        <authorList>
            <person name="Shkoporov A.N."/>
            <person name="Chaplin A.V."/>
            <person name="Motuzova O.V."/>
            <person name="Kafarskaia L.I."/>
            <person name="Khokhlova E.V."/>
            <person name="Efimov B.A."/>
        </authorList>
    </citation>
    <scope>NUCLEOTIDE SEQUENCE [LARGE SCALE GENOMIC DNA]</scope>
    <source>
        <strain evidence="5 6">627</strain>
    </source>
</reference>